<keyword evidence="2" id="KW-1185">Reference proteome</keyword>
<dbReference type="GO" id="GO:0060271">
    <property type="term" value="P:cilium assembly"/>
    <property type="evidence" value="ECO:0007669"/>
    <property type="project" value="InterPro"/>
</dbReference>
<dbReference type="PANTHER" id="PTHR28596">
    <property type="entry name" value="BBSOME-INTERACTING PROTEIN 1"/>
    <property type="match status" value="1"/>
</dbReference>
<gene>
    <name evidence="1" type="ORF">FDP41_000738</name>
</gene>
<evidence type="ECO:0000313" key="2">
    <source>
        <dbReference type="Proteomes" id="UP000444721"/>
    </source>
</evidence>
<protein>
    <submittedName>
        <fullName evidence="1">Uncharacterized protein</fullName>
    </submittedName>
</protein>
<organism evidence="1 2">
    <name type="scientific">Naegleria fowleri</name>
    <name type="common">Brain eating amoeba</name>
    <dbReference type="NCBI Taxonomy" id="5763"/>
    <lineage>
        <taxon>Eukaryota</taxon>
        <taxon>Discoba</taxon>
        <taxon>Heterolobosea</taxon>
        <taxon>Tetramitia</taxon>
        <taxon>Eutetramitia</taxon>
        <taxon>Vahlkampfiidae</taxon>
        <taxon>Naegleria</taxon>
    </lineage>
</organism>
<name>A0A6A5CHR9_NAEFO</name>
<dbReference type="EMBL" id="VFQX01000002">
    <property type="protein sequence ID" value="KAF0984839.1"/>
    <property type="molecule type" value="Genomic_DNA"/>
</dbReference>
<reference evidence="1 2" key="1">
    <citation type="journal article" date="2019" name="Sci. Rep.">
        <title>Nanopore sequencing improves the draft genome of the human pathogenic amoeba Naegleria fowleri.</title>
        <authorList>
            <person name="Liechti N."/>
            <person name="Schurch N."/>
            <person name="Bruggmann R."/>
            <person name="Wittwer M."/>
        </authorList>
    </citation>
    <scope>NUCLEOTIDE SEQUENCE [LARGE SCALE GENOMIC DNA]</scope>
    <source>
        <strain evidence="1 2">ATCC 30894</strain>
    </source>
</reference>
<sequence>MASNNKDQEQKITEVIAKAGLVYSEKSTLSEILSKPKIMPLKSITLQKIEEMEKEALERAMKMKKNVEDPFSEQLEH</sequence>
<dbReference type="OrthoDB" id="2154978at2759"/>
<dbReference type="GO" id="GO:0034464">
    <property type="term" value="C:BBSome"/>
    <property type="evidence" value="ECO:0007669"/>
    <property type="project" value="InterPro"/>
</dbReference>
<dbReference type="AlphaFoldDB" id="A0A6A5CHR9"/>
<accession>A0A6A5CHR9</accession>
<evidence type="ECO:0000313" key="1">
    <source>
        <dbReference type="EMBL" id="KAF0984839.1"/>
    </source>
</evidence>
<dbReference type="GeneID" id="68107956"/>
<dbReference type="InterPro" id="IPR028233">
    <property type="entry name" value="BBIP10"/>
</dbReference>
<dbReference type="VEuPathDB" id="AmoebaDB:FDP41_000738"/>
<dbReference type="Pfam" id="PF14777">
    <property type="entry name" value="BBIP10"/>
    <property type="match status" value="1"/>
</dbReference>
<dbReference type="RefSeq" id="XP_044569552.1">
    <property type="nucleotide sequence ID" value="XM_044711118.1"/>
</dbReference>
<dbReference type="Proteomes" id="UP000444721">
    <property type="component" value="Unassembled WGS sequence"/>
</dbReference>
<proteinExistence type="predicted"/>
<dbReference type="PANTHER" id="PTHR28596:SF1">
    <property type="entry name" value="BBSOME-INTERACTING PROTEIN 1"/>
    <property type="match status" value="1"/>
</dbReference>
<dbReference type="VEuPathDB" id="AmoebaDB:NfTy_031540"/>
<dbReference type="GO" id="GO:0097500">
    <property type="term" value="P:receptor localization to non-motile cilium"/>
    <property type="evidence" value="ECO:0007669"/>
    <property type="project" value="TreeGrafter"/>
</dbReference>
<comment type="caution">
    <text evidence="1">The sequence shown here is derived from an EMBL/GenBank/DDBJ whole genome shotgun (WGS) entry which is preliminary data.</text>
</comment>